<organism evidence="3 4">
    <name type="scientific">Sorangium cellulosum</name>
    <name type="common">Polyangium cellulosum</name>
    <dbReference type="NCBI Taxonomy" id="56"/>
    <lineage>
        <taxon>Bacteria</taxon>
        <taxon>Pseudomonadati</taxon>
        <taxon>Myxococcota</taxon>
        <taxon>Polyangia</taxon>
        <taxon>Polyangiales</taxon>
        <taxon>Polyangiaceae</taxon>
        <taxon>Sorangium</taxon>
    </lineage>
</organism>
<accession>A0A4P2QXQ7</accession>
<evidence type="ECO:0000313" key="4">
    <source>
        <dbReference type="Proteomes" id="UP000295497"/>
    </source>
</evidence>
<name>A0A4P2QXQ7_SORCE</name>
<reference evidence="3 4" key="1">
    <citation type="submission" date="2015-09" db="EMBL/GenBank/DDBJ databases">
        <title>Sorangium comparison.</title>
        <authorList>
            <person name="Zaburannyi N."/>
            <person name="Bunk B."/>
            <person name="Overmann J."/>
            <person name="Mueller R."/>
        </authorList>
    </citation>
    <scope>NUCLEOTIDE SEQUENCE [LARGE SCALE GENOMIC DNA]</scope>
    <source>
        <strain evidence="3 4">So ce836</strain>
    </source>
</reference>
<proteinExistence type="predicted"/>
<evidence type="ECO:0000256" key="1">
    <source>
        <dbReference type="SAM" id="MobiDB-lite"/>
    </source>
</evidence>
<sequence length="340" mass="34369">MSHGSWTAGIIAALAFPLAMEASADACGMPYPGLTEVFPETGASTPGNAALFFAGHALSLDAVSVTVDGEPASLVAAPDVPAAGYDLVARIEPPPGEGQAVVIEGSFCPDEGCEATRIELTAGAADTEAPPTPSGLSFDLYDYADSRPSSGSCASHSDLAWWVTAEGEAAGPGESPVIYTVEAFRDVRFTEPVFSTSQLTTAASVTMAIHRTVDVLAGIDAPTALCFRATAMDAAGNVAGEAVHACRPCFYRKDPETAQASSSRPSEPAWTEKDVYPGGTCDSGTEPGSGGGDGGGDEDAAVRGCSCRAAGERGTGGEGALGGAALALLACATLARRRKR</sequence>
<gene>
    <name evidence="3" type="ORF">SOCE836_064950</name>
</gene>
<feature type="signal peptide" evidence="2">
    <location>
        <begin position="1"/>
        <end position="24"/>
    </location>
</feature>
<dbReference type="AlphaFoldDB" id="A0A4P2QXQ7"/>
<evidence type="ECO:0008006" key="5">
    <source>
        <dbReference type="Google" id="ProtNLM"/>
    </source>
</evidence>
<dbReference type="Proteomes" id="UP000295497">
    <property type="component" value="Chromosome"/>
</dbReference>
<feature type="chain" id="PRO_5020543444" description="MYXO-CTERM domain-containing protein" evidence="2">
    <location>
        <begin position="25"/>
        <end position="340"/>
    </location>
</feature>
<dbReference type="RefSeq" id="WP_129577550.1">
    <property type="nucleotide sequence ID" value="NZ_CP012672.1"/>
</dbReference>
<protein>
    <recommendedName>
        <fullName evidence="5">MYXO-CTERM domain-containing protein</fullName>
    </recommendedName>
</protein>
<evidence type="ECO:0000313" key="3">
    <source>
        <dbReference type="EMBL" id="AUX34323.1"/>
    </source>
</evidence>
<feature type="region of interest" description="Disordered" evidence="1">
    <location>
        <begin position="257"/>
        <end position="299"/>
    </location>
</feature>
<dbReference type="EMBL" id="CP012672">
    <property type="protein sequence ID" value="AUX34323.1"/>
    <property type="molecule type" value="Genomic_DNA"/>
</dbReference>
<keyword evidence="2" id="KW-0732">Signal</keyword>
<evidence type="ECO:0000256" key="2">
    <source>
        <dbReference type="SAM" id="SignalP"/>
    </source>
</evidence>